<comment type="caution">
    <text evidence="2">The sequence shown here is derived from an EMBL/GenBank/DDBJ whole genome shotgun (WGS) entry which is preliminary data.</text>
</comment>
<dbReference type="EMBL" id="ACLF03000006">
    <property type="protein sequence ID" value="EFQ83084.1"/>
    <property type="molecule type" value="Genomic_DNA"/>
</dbReference>
<keyword evidence="3" id="KW-1185">Reference proteome</keyword>
<dbReference type="HOGENOM" id="CLU_172312_2_1_11"/>
<name>E2SCY1_9ACTN</name>
<evidence type="ECO:0000313" key="2">
    <source>
        <dbReference type="EMBL" id="EFQ83084.1"/>
    </source>
</evidence>
<reference evidence="2" key="1">
    <citation type="submission" date="2010-08" db="EMBL/GenBank/DDBJ databases">
        <authorList>
            <person name="Muzny D."/>
            <person name="Qin X."/>
            <person name="Buhay C."/>
            <person name="Dugan-Rocha S."/>
            <person name="Ding Y."/>
            <person name="Chen G."/>
            <person name="Hawes A."/>
            <person name="Holder M."/>
            <person name="Jhangiani S."/>
            <person name="Johnson A."/>
            <person name="Khan Z."/>
            <person name="Li Z."/>
            <person name="Liu W."/>
            <person name="Liu X."/>
            <person name="Perez L."/>
            <person name="Shen H."/>
            <person name="Wang Q."/>
            <person name="Watt J."/>
            <person name="Xi L."/>
            <person name="Xin Y."/>
            <person name="Zhou J."/>
            <person name="Deng J."/>
            <person name="Jiang H."/>
            <person name="Liu Y."/>
            <person name="Qu J."/>
            <person name="Song X.-Z."/>
            <person name="Zhang L."/>
            <person name="Villasana D."/>
            <person name="Johnson A."/>
            <person name="Liu J."/>
            <person name="Liyanage D."/>
            <person name="Lorensuhewa L."/>
            <person name="Robinson T."/>
            <person name="Song A."/>
            <person name="Song B.-B."/>
            <person name="Dinh H."/>
            <person name="Thornton R."/>
            <person name="Coyle M."/>
            <person name="Francisco L."/>
            <person name="Jackson L."/>
            <person name="Javaid M."/>
            <person name="Korchina V."/>
            <person name="Kovar C."/>
            <person name="Mata R."/>
            <person name="Mathew T."/>
            <person name="Ngo R."/>
            <person name="Nguyen L."/>
            <person name="Nguyen N."/>
            <person name="Okwuonu G."/>
            <person name="Ongeri F."/>
            <person name="Pham C."/>
            <person name="Simmons D."/>
            <person name="Wilczek-Boney K."/>
            <person name="Hale W."/>
            <person name="Jakkamsetti A."/>
            <person name="Pham P."/>
            <person name="Ruth R."/>
            <person name="San Lucas F."/>
            <person name="Warren J."/>
            <person name="Zhang J."/>
            <person name="Zhao Z."/>
            <person name="Zhou C."/>
            <person name="Zhu D."/>
            <person name="Lee S."/>
            <person name="Bess C."/>
            <person name="Blankenburg K."/>
            <person name="Forbes L."/>
            <person name="Fu Q."/>
            <person name="Gubbala S."/>
            <person name="Hirani K."/>
            <person name="Jayaseelan J.C."/>
            <person name="Lara F."/>
            <person name="Munidasa M."/>
            <person name="Palculict T."/>
            <person name="Patil S."/>
            <person name="Pu L.-L."/>
            <person name="Saada N."/>
            <person name="Tang L."/>
            <person name="Weissenberger G."/>
            <person name="Zhu Y."/>
            <person name="Hemphill L."/>
            <person name="Shang Y."/>
            <person name="Youmans B."/>
            <person name="Ayvaz T."/>
            <person name="Ross M."/>
            <person name="Santibanez J."/>
            <person name="Aqrawi P."/>
            <person name="Gross S."/>
            <person name="Joshi V."/>
            <person name="Fowler G."/>
            <person name="Nazareth L."/>
            <person name="Reid J."/>
            <person name="Worley K."/>
            <person name="Petrosino J."/>
            <person name="Highlander S."/>
            <person name="Gibbs R."/>
        </authorList>
    </citation>
    <scope>NUCLEOTIDE SEQUENCE [LARGE SCALE GENOMIC DNA]</scope>
    <source>
        <strain evidence="2">DSM 15272</strain>
    </source>
</reference>
<evidence type="ECO:0000256" key="1">
    <source>
        <dbReference type="SAM" id="Coils"/>
    </source>
</evidence>
<proteinExistence type="predicted"/>
<dbReference type="RefSeq" id="WP_007077385.1">
    <property type="nucleotide sequence ID" value="NZ_CM001024.1"/>
</dbReference>
<organism evidence="2 3">
    <name type="scientific">Aeromicrobium marinum DSM 15272</name>
    <dbReference type="NCBI Taxonomy" id="585531"/>
    <lineage>
        <taxon>Bacteria</taxon>
        <taxon>Bacillati</taxon>
        <taxon>Actinomycetota</taxon>
        <taxon>Actinomycetes</taxon>
        <taxon>Propionibacteriales</taxon>
        <taxon>Nocardioidaceae</taxon>
        <taxon>Aeromicrobium</taxon>
    </lineage>
</organism>
<feature type="coiled-coil region" evidence="1">
    <location>
        <begin position="11"/>
        <end position="38"/>
    </location>
</feature>
<protein>
    <submittedName>
        <fullName evidence="2">Uncharacterized protein</fullName>
    </submittedName>
</protein>
<dbReference type="STRING" id="585531.HMPREF0063_12293"/>
<gene>
    <name evidence="2" type="ORF">HMPREF0063_12293</name>
</gene>
<sequence length="94" mass="10889">MSDLKVDFMLLEMAEKDLGTLKHEFDNLEKRRDETEDLWGHRGVRDAMGEFAGNMDRSRKKLSESLQVLGEQISATLQAFRDAEDELVTAWEKE</sequence>
<accession>E2SCY1</accession>
<evidence type="ECO:0000313" key="3">
    <source>
        <dbReference type="Proteomes" id="UP000003111"/>
    </source>
</evidence>
<dbReference type="OrthoDB" id="4828169at2"/>
<keyword evidence="1" id="KW-0175">Coiled coil</keyword>
<dbReference type="eggNOG" id="ENOG502ZVFG">
    <property type="taxonomic scope" value="Bacteria"/>
</dbReference>
<dbReference type="Proteomes" id="UP000003111">
    <property type="component" value="Unassembled WGS sequence"/>
</dbReference>
<dbReference type="AlphaFoldDB" id="E2SCY1"/>